<evidence type="ECO:0000256" key="1">
    <source>
        <dbReference type="ARBA" id="ARBA00004123"/>
    </source>
</evidence>
<name>T1K8F1_TETUR</name>
<dbReference type="STRING" id="32264.T1K8F1"/>
<evidence type="ECO:0000256" key="7">
    <source>
        <dbReference type="ARBA" id="ARBA00022691"/>
    </source>
</evidence>
<dbReference type="EMBL" id="CAEY01001874">
    <property type="status" value="NOT_ANNOTATED_CDS"/>
    <property type="molecule type" value="Genomic_DNA"/>
</dbReference>
<dbReference type="GO" id="GO:0005737">
    <property type="term" value="C:cytoplasm"/>
    <property type="evidence" value="ECO:0007669"/>
    <property type="project" value="UniProtKB-SubCell"/>
</dbReference>
<dbReference type="PANTHER" id="PTHR14614">
    <property type="entry name" value="HEPATOCELLULAR CARCINOMA-ASSOCIATED ANTIGEN"/>
    <property type="match status" value="1"/>
</dbReference>
<comment type="subcellular location">
    <subcellularLocation>
        <location evidence="2">Cytoplasm</location>
    </subcellularLocation>
    <subcellularLocation>
        <location evidence="1">Nucleus</location>
    </subcellularLocation>
</comment>
<evidence type="ECO:0000256" key="8">
    <source>
        <dbReference type="ARBA" id="ARBA00023242"/>
    </source>
</evidence>
<keyword evidence="5" id="KW-0489">Methyltransferase</keyword>
<dbReference type="GO" id="GO:0018064">
    <property type="term" value="F:protein-L-histidine N-tele-methyltransferase activity"/>
    <property type="evidence" value="ECO:0007669"/>
    <property type="project" value="UniProtKB-EC"/>
</dbReference>
<dbReference type="InterPro" id="IPR029063">
    <property type="entry name" value="SAM-dependent_MTases_sf"/>
</dbReference>
<dbReference type="EnsemblMetazoa" id="tetur07g01110.1">
    <property type="protein sequence ID" value="tetur07g01110.1"/>
    <property type="gene ID" value="tetur07g01110"/>
</dbReference>
<evidence type="ECO:0000256" key="9">
    <source>
        <dbReference type="ARBA" id="ARBA00038126"/>
    </source>
</evidence>
<dbReference type="GO" id="GO:0005634">
    <property type="term" value="C:nucleus"/>
    <property type="evidence" value="ECO:0007669"/>
    <property type="project" value="UniProtKB-SubCell"/>
</dbReference>
<dbReference type="SUPFAM" id="SSF53335">
    <property type="entry name" value="S-adenosyl-L-methionine-dependent methyltransferases"/>
    <property type="match status" value="1"/>
</dbReference>
<dbReference type="AlphaFoldDB" id="T1K8F1"/>
<reference evidence="11" key="1">
    <citation type="submission" date="2011-08" db="EMBL/GenBank/DDBJ databases">
        <authorList>
            <person name="Rombauts S."/>
        </authorList>
    </citation>
    <scope>NUCLEOTIDE SEQUENCE</scope>
    <source>
        <strain evidence="11">London</strain>
    </source>
</reference>
<keyword evidence="6" id="KW-0808">Transferase</keyword>
<keyword evidence="4" id="KW-0963">Cytoplasm</keyword>
<dbReference type="HOGENOM" id="CLU_038704_1_2_1"/>
<evidence type="ECO:0000313" key="10">
    <source>
        <dbReference type="EnsemblMetazoa" id="tetur07g01110.1"/>
    </source>
</evidence>
<proteinExistence type="inferred from homology"/>
<dbReference type="Gene3D" id="3.40.50.150">
    <property type="entry name" value="Vaccinia Virus protein VP39"/>
    <property type="match status" value="1"/>
</dbReference>
<dbReference type="EC" id="2.1.1.85" evidence="3"/>
<dbReference type="PANTHER" id="PTHR14614:SF39">
    <property type="entry name" value="HISTIDINE PROTEIN METHYLTRANSFERASE 1 HOMOLOG"/>
    <property type="match status" value="1"/>
</dbReference>
<dbReference type="CDD" id="cd02440">
    <property type="entry name" value="AdoMet_MTases"/>
    <property type="match status" value="1"/>
</dbReference>
<dbReference type="eggNOG" id="KOG2920">
    <property type="taxonomic scope" value="Eukaryota"/>
</dbReference>
<dbReference type="Pfam" id="PF10294">
    <property type="entry name" value="Methyltransf_16"/>
    <property type="match status" value="1"/>
</dbReference>
<reference evidence="10" key="2">
    <citation type="submission" date="2015-06" db="UniProtKB">
        <authorList>
            <consortium name="EnsemblMetazoa"/>
        </authorList>
    </citation>
    <scope>IDENTIFICATION</scope>
</reference>
<keyword evidence="8" id="KW-0539">Nucleus</keyword>
<evidence type="ECO:0000256" key="4">
    <source>
        <dbReference type="ARBA" id="ARBA00022490"/>
    </source>
</evidence>
<dbReference type="GO" id="GO:0032259">
    <property type="term" value="P:methylation"/>
    <property type="evidence" value="ECO:0007669"/>
    <property type="project" value="UniProtKB-KW"/>
</dbReference>
<keyword evidence="7" id="KW-0949">S-adenosyl-L-methionine</keyword>
<sequence>MIEFIENELKLTGPVDCLDLGCGSGIVGIYLLKLTGSNVDFQDFNHNVLKYYTLPNILINLKENNESFNEIWNKAHGRIKLISGDWSNFPNDKKYDHIFSCETIYNTDNYSKLTDILLNCLSPNGAAYFAAKSYYFGVGGGTQEFQDFIKDLPSRPLICEQIKVIEDCVERNIIKITHNSS</sequence>
<evidence type="ECO:0000256" key="5">
    <source>
        <dbReference type="ARBA" id="ARBA00022603"/>
    </source>
</evidence>
<evidence type="ECO:0000256" key="6">
    <source>
        <dbReference type="ARBA" id="ARBA00022679"/>
    </source>
</evidence>
<evidence type="ECO:0000256" key="3">
    <source>
        <dbReference type="ARBA" id="ARBA00012533"/>
    </source>
</evidence>
<organism evidence="10 11">
    <name type="scientific">Tetranychus urticae</name>
    <name type="common">Two-spotted spider mite</name>
    <dbReference type="NCBI Taxonomy" id="32264"/>
    <lineage>
        <taxon>Eukaryota</taxon>
        <taxon>Metazoa</taxon>
        <taxon>Ecdysozoa</taxon>
        <taxon>Arthropoda</taxon>
        <taxon>Chelicerata</taxon>
        <taxon>Arachnida</taxon>
        <taxon>Acari</taxon>
        <taxon>Acariformes</taxon>
        <taxon>Trombidiformes</taxon>
        <taxon>Prostigmata</taxon>
        <taxon>Eleutherengona</taxon>
        <taxon>Raphignathae</taxon>
        <taxon>Tetranychoidea</taxon>
        <taxon>Tetranychidae</taxon>
        <taxon>Tetranychus</taxon>
    </lineage>
</organism>
<dbReference type="Proteomes" id="UP000015104">
    <property type="component" value="Unassembled WGS sequence"/>
</dbReference>
<dbReference type="InterPro" id="IPR019410">
    <property type="entry name" value="Methyltransf_16"/>
</dbReference>
<accession>T1K8F1</accession>
<keyword evidence="11" id="KW-1185">Reference proteome</keyword>
<protein>
    <recommendedName>
        <fullName evidence="3">protein-histidine N-methyltransferase</fullName>
        <ecNumber evidence="3">2.1.1.85</ecNumber>
    </recommendedName>
</protein>
<evidence type="ECO:0000313" key="11">
    <source>
        <dbReference type="Proteomes" id="UP000015104"/>
    </source>
</evidence>
<evidence type="ECO:0000256" key="2">
    <source>
        <dbReference type="ARBA" id="ARBA00004496"/>
    </source>
</evidence>
<comment type="similarity">
    <text evidence="9">Belongs to the methyltransferase superfamily. METTL18 family.</text>
</comment>